<evidence type="ECO:0000313" key="3">
    <source>
        <dbReference type="Proteomes" id="UP000189956"/>
    </source>
</evidence>
<sequence>MKTNVLLHGFILLMSTALIGCAGGQKSGSDSHDGSETSVELPVLTQSQTIAFENEDLRILKSGDGADDIDSLMIQAKSTDFTSFVIEGVELEVEDVVSDHLILSDGEDDVVTLEVYNLRTAKRIAQVDQYMRGLMTVEDDNRINVLMFDKEYPVVEWISETSTWKFLNEVPLSLANELPALKEKYKDRIKENFRLMAYRKVCIHLKERRVEYLNEYEWDYTY</sequence>
<evidence type="ECO:0008006" key="4">
    <source>
        <dbReference type="Google" id="ProtNLM"/>
    </source>
</evidence>
<evidence type="ECO:0000313" key="2">
    <source>
        <dbReference type="EMBL" id="SJZ47977.1"/>
    </source>
</evidence>
<name>A0A1T4L0B2_PORCN</name>
<gene>
    <name evidence="2" type="ORF">SAMN02745205_00947</name>
</gene>
<dbReference type="EMBL" id="FUWL01000006">
    <property type="protein sequence ID" value="SJZ47977.1"/>
    <property type="molecule type" value="Genomic_DNA"/>
</dbReference>
<dbReference type="PROSITE" id="PS51257">
    <property type="entry name" value="PROKAR_LIPOPROTEIN"/>
    <property type="match status" value="1"/>
</dbReference>
<feature type="chain" id="PRO_5013386752" description="Lipoprotein" evidence="1">
    <location>
        <begin position="23"/>
        <end position="222"/>
    </location>
</feature>
<organism evidence="2 3">
    <name type="scientific">Porphyromonas cangingivalis</name>
    <dbReference type="NCBI Taxonomy" id="36874"/>
    <lineage>
        <taxon>Bacteria</taxon>
        <taxon>Pseudomonadati</taxon>
        <taxon>Bacteroidota</taxon>
        <taxon>Bacteroidia</taxon>
        <taxon>Bacteroidales</taxon>
        <taxon>Porphyromonadaceae</taxon>
        <taxon>Porphyromonas</taxon>
    </lineage>
</organism>
<keyword evidence="1" id="KW-0732">Signal</keyword>
<proteinExistence type="predicted"/>
<dbReference type="Proteomes" id="UP000189956">
    <property type="component" value="Unassembled WGS sequence"/>
</dbReference>
<accession>A0A1T4L0B2</accession>
<protein>
    <recommendedName>
        <fullName evidence="4">Lipoprotein</fullName>
    </recommendedName>
</protein>
<dbReference type="RefSeq" id="WP_126464386.1">
    <property type="nucleotide sequence ID" value="NZ_FUWL01000006.1"/>
</dbReference>
<dbReference type="AlphaFoldDB" id="A0A1T4L0B2"/>
<reference evidence="2 3" key="1">
    <citation type="submission" date="2017-02" db="EMBL/GenBank/DDBJ databases">
        <authorList>
            <person name="Peterson S.W."/>
        </authorList>
    </citation>
    <scope>NUCLEOTIDE SEQUENCE [LARGE SCALE GENOMIC DNA]</scope>
    <source>
        <strain evidence="2 3">ATCC 700135</strain>
    </source>
</reference>
<feature type="signal peptide" evidence="1">
    <location>
        <begin position="1"/>
        <end position="22"/>
    </location>
</feature>
<evidence type="ECO:0000256" key="1">
    <source>
        <dbReference type="SAM" id="SignalP"/>
    </source>
</evidence>